<evidence type="ECO:0000256" key="14">
    <source>
        <dbReference type="ARBA" id="ARBA00023211"/>
    </source>
</evidence>
<dbReference type="GO" id="GO:0006955">
    <property type="term" value="P:immune response"/>
    <property type="evidence" value="ECO:0007669"/>
    <property type="project" value="InterPro"/>
</dbReference>
<dbReference type="PANTHER" id="PTHR12439:SF40">
    <property type="entry name" value="URIDYLATE-SPECIFIC ENDORIBONUCLEASE"/>
    <property type="match status" value="1"/>
</dbReference>
<dbReference type="InterPro" id="IPR020436">
    <property type="entry name" value="SMB_chordata"/>
</dbReference>
<dbReference type="EC" id="4.6.1.-" evidence="17"/>
<evidence type="ECO:0000313" key="21">
    <source>
        <dbReference type="Proteomes" id="UP000812440"/>
    </source>
</evidence>
<comment type="caution">
    <text evidence="20">The sequence shown here is derived from an EMBL/GenBank/DDBJ whole genome shotgun (WGS) entry which is preliminary data.</text>
</comment>
<dbReference type="CDD" id="cd21159">
    <property type="entry name" value="XendoU"/>
    <property type="match status" value="1"/>
</dbReference>
<comment type="subcellular location">
    <subcellularLocation>
        <location evidence="2">Secreted</location>
    </subcellularLocation>
</comment>
<sequence length="409" mass="47331">MTDLHLLLILSLSTAIVASVPCPGNSCKDSCKNRCGDKASKNFKCQCNERCETFKDCCDDYHMCFYADPSTKDSAQQMIPVDSCQGRCGETYNKKNVCQCNFKCNNYNNCCNDFDETCTGTSSNQVFQESGNKGKHRVDISNEEIKEMSEKMYKLDFNKAEQLDIILNIQEKAQNTGAKKDLADKPLYKFVNEKIFKRPTYAAFIELLDNYDRKTGIDETYSPAEIKEQENFVLEIMKTKLMKELFKFFQSKGLYKTENEFAKDMIKMWFGLYTRSSGFDSSGFEHVFVGEVKKGIVSGFHSWIRFYLLENKGMLNYYSYNYNGPWTTYPDVLGKQFYWDQYYKEVGGQFIGSSPEFDFGLYTLCFISRPGKKCNISLDKHEMFIQTYEWTKSTYDNGKKYIATAYPST</sequence>
<keyword evidence="13" id="KW-1015">Disulfide bond</keyword>
<evidence type="ECO:0000259" key="19">
    <source>
        <dbReference type="PROSITE" id="PS51959"/>
    </source>
</evidence>
<dbReference type="PROSITE" id="PS00524">
    <property type="entry name" value="SMB_1"/>
    <property type="match status" value="1"/>
</dbReference>
<accession>A0A8T2K7S7</accession>
<feature type="domain" description="SMB" evidence="18">
    <location>
        <begin position="80"/>
        <end position="123"/>
    </location>
</feature>
<evidence type="ECO:0000256" key="1">
    <source>
        <dbReference type="ARBA" id="ARBA00001936"/>
    </source>
</evidence>
<dbReference type="Pfam" id="PF01033">
    <property type="entry name" value="Somatomedin_B"/>
    <property type="match status" value="2"/>
</dbReference>
<keyword evidence="9" id="KW-0677">Repeat</keyword>
<dbReference type="PRINTS" id="PR00022">
    <property type="entry name" value="SOMATOMEDINB"/>
</dbReference>
<dbReference type="PROSITE" id="PS50958">
    <property type="entry name" value="SMB_2"/>
    <property type="match status" value="2"/>
</dbReference>
<evidence type="ECO:0000256" key="10">
    <source>
        <dbReference type="ARBA" id="ARBA00022759"/>
    </source>
</evidence>
<feature type="domain" description="SMB" evidence="18">
    <location>
        <begin position="27"/>
        <end position="70"/>
    </location>
</feature>
<evidence type="ECO:0000256" key="7">
    <source>
        <dbReference type="ARBA" id="ARBA00022723"/>
    </source>
</evidence>
<dbReference type="InterPro" id="IPR001212">
    <property type="entry name" value="Somatomedin_B_dom"/>
</dbReference>
<feature type="domain" description="EndoU" evidence="19">
    <location>
        <begin position="141"/>
        <end position="409"/>
    </location>
</feature>
<evidence type="ECO:0000256" key="13">
    <source>
        <dbReference type="ARBA" id="ARBA00023157"/>
    </source>
</evidence>
<keyword evidence="8 17" id="KW-0732">Signal</keyword>
<organism evidence="20 21">
    <name type="scientific">Hymenochirus boettgeri</name>
    <name type="common">Congo dwarf clawed frog</name>
    <dbReference type="NCBI Taxonomy" id="247094"/>
    <lineage>
        <taxon>Eukaryota</taxon>
        <taxon>Metazoa</taxon>
        <taxon>Chordata</taxon>
        <taxon>Craniata</taxon>
        <taxon>Vertebrata</taxon>
        <taxon>Euteleostomi</taxon>
        <taxon>Amphibia</taxon>
        <taxon>Batrachia</taxon>
        <taxon>Anura</taxon>
        <taxon>Pipoidea</taxon>
        <taxon>Pipidae</taxon>
        <taxon>Pipinae</taxon>
        <taxon>Hymenochirus</taxon>
    </lineage>
</organism>
<keyword evidence="21" id="KW-1185">Reference proteome</keyword>
<evidence type="ECO:0000256" key="5">
    <source>
        <dbReference type="ARBA" id="ARBA00022525"/>
    </source>
</evidence>
<dbReference type="Pfam" id="PF09412">
    <property type="entry name" value="XendoU"/>
    <property type="match status" value="1"/>
</dbReference>
<dbReference type="GO" id="GO:0016829">
    <property type="term" value="F:lyase activity"/>
    <property type="evidence" value="ECO:0007669"/>
    <property type="project" value="UniProtKB-KW"/>
</dbReference>
<dbReference type="GO" id="GO:0016787">
    <property type="term" value="F:hydrolase activity"/>
    <property type="evidence" value="ECO:0007669"/>
    <property type="project" value="UniProtKB-KW"/>
</dbReference>
<dbReference type="PROSITE" id="PS51959">
    <property type="entry name" value="ENDOU"/>
    <property type="match status" value="1"/>
</dbReference>
<evidence type="ECO:0000313" key="20">
    <source>
        <dbReference type="EMBL" id="KAG8452628.1"/>
    </source>
</evidence>
<dbReference type="AlphaFoldDB" id="A0A8T2K7S7"/>
<dbReference type="GO" id="GO:0004521">
    <property type="term" value="F:RNA endonuclease activity"/>
    <property type="evidence" value="ECO:0007669"/>
    <property type="project" value="UniProtKB-UniRule"/>
</dbReference>
<evidence type="ECO:0000256" key="8">
    <source>
        <dbReference type="ARBA" id="ARBA00022729"/>
    </source>
</evidence>
<evidence type="ECO:0000256" key="4">
    <source>
        <dbReference type="ARBA" id="ARBA00011245"/>
    </source>
</evidence>
<evidence type="ECO:0000256" key="17">
    <source>
        <dbReference type="RuleBase" id="RU367085"/>
    </source>
</evidence>
<evidence type="ECO:0000256" key="15">
    <source>
        <dbReference type="ARBA" id="ARBA00023239"/>
    </source>
</evidence>
<evidence type="ECO:0000256" key="12">
    <source>
        <dbReference type="ARBA" id="ARBA00022884"/>
    </source>
</evidence>
<comment type="cofactor">
    <cofactor evidence="1 17">
        <name>Mn(2+)</name>
        <dbReference type="ChEBI" id="CHEBI:29035"/>
    </cofactor>
</comment>
<dbReference type="InterPro" id="IPR037227">
    <property type="entry name" value="EndoU-like"/>
</dbReference>
<reference evidence="20" key="1">
    <citation type="thesis" date="2020" institute="ProQuest LLC" country="789 East Eisenhower Parkway, Ann Arbor, MI, USA">
        <title>Comparative Genomics and Chromosome Evolution.</title>
        <authorList>
            <person name="Mudd A.B."/>
        </authorList>
    </citation>
    <scope>NUCLEOTIDE SEQUENCE</scope>
    <source>
        <strain evidence="20">Female2</strain>
        <tissue evidence="20">Blood</tissue>
    </source>
</reference>
<evidence type="ECO:0000256" key="3">
    <source>
        <dbReference type="ARBA" id="ARBA00010168"/>
    </source>
</evidence>
<evidence type="ECO:0000256" key="9">
    <source>
        <dbReference type="ARBA" id="ARBA00022737"/>
    </source>
</evidence>
<keyword evidence="14 17" id="KW-0464">Manganese</keyword>
<name>A0A8T2K7S7_9PIPI</name>
<dbReference type="SMART" id="SM00201">
    <property type="entry name" value="SO"/>
    <property type="match status" value="2"/>
</dbReference>
<dbReference type="GO" id="GO:0005576">
    <property type="term" value="C:extracellular region"/>
    <property type="evidence" value="ECO:0007669"/>
    <property type="project" value="UniProtKB-SubCell"/>
</dbReference>
<keyword evidence="6 17" id="KW-0540">Nuclease</keyword>
<proteinExistence type="inferred from homology"/>
<dbReference type="Gene3D" id="4.10.410.20">
    <property type="match status" value="2"/>
</dbReference>
<dbReference type="OrthoDB" id="430326at2759"/>
<evidence type="ECO:0000256" key="2">
    <source>
        <dbReference type="ARBA" id="ARBA00004613"/>
    </source>
</evidence>
<gene>
    <name evidence="20" type="ORF">GDO86_004422</name>
</gene>
<dbReference type="InterPro" id="IPR036024">
    <property type="entry name" value="Somatomedin_B-like_dom_sf"/>
</dbReference>
<protein>
    <recommendedName>
        <fullName evidence="17">Protein endoU</fullName>
        <ecNumber evidence="17">4.6.1.-</ecNumber>
    </recommendedName>
</protein>
<dbReference type="GO" id="GO:0030247">
    <property type="term" value="F:polysaccharide binding"/>
    <property type="evidence" value="ECO:0007669"/>
    <property type="project" value="InterPro"/>
</dbReference>
<dbReference type="GO" id="GO:0005044">
    <property type="term" value="F:scavenger receptor activity"/>
    <property type="evidence" value="ECO:0007669"/>
    <property type="project" value="InterPro"/>
</dbReference>
<evidence type="ECO:0000256" key="6">
    <source>
        <dbReference type="ARBA" id="ARBA00022722"/>
    </source>
</evidence>
<dbReference type="InterPro" id="IPR018998">
    <property type="entry name" value="EndoU_C"/>
</dbReference>
<dbReference type="Proteomes" id="UP000812440">
    <property type="component" value="Chromosome 2"/>
</dbReference>
<evidence type="ECO:0000256" key="11">
    <source>
        <dbReference type="ARBA" id="ARBA00022801"/>
    </source>
</evidence>
<comment type="similarity">
    <text evidence="3 17">Belongs to the ENDOU family.</text>
</comment>
<keyword evidence="11 17" id="KW-0378">Hydrolase</keyword>
<evidence type="ECO:0000256" key="16">
    <source>
        <dbReference type="ARBA" id="ARBA00048688"/>
    </source>
</evidence>
<keyword evidence="7 17" id="KW-0479">Metal-binding</keyword>
<dbReference type="InterPro" id="IPR039787">
    <property type="entry name" value="ENDOU"/>
</dbReference>
<dbReference type="EMBL" id="JAACNH010000002">
    <property type="protein sequence ID" value="KAG8452628.1"/>
    <property type="molecule type" value="Genomic_DNA"/>
</dbReference>
<keyword evidence="5" id="KW-0964">Secreted</keyword>
<comment type="subunit">
    <text evidence="4 17">Monomer.</text>
</comment>
<keyword evidence="10 17" id="KW-0255">Endonuclease</keyword>
<dbReference type="SUPFAM" id="SSF142877">
    <property type="entry name" value="EndoU-like"/>
    <property type="match status" value="1"/>
</dbReference>
<dbReference type="PANTHER" id="PTHR12439">
    <property type="entry name" value="PLACENTAL PROTEIN 11-RELATED"/>
    <property type="match status" value="1"/>
</dbReference>
<feature type="chain" id="PRO_5035970212" description="Protein endoU" evidence="17">
    <location>
        <begin position="20"/>
        <end position="409"/>
    </location>
</feature>
<evidence type="ECO:0000259" key="18">
    <source>
        <dbReference type="PROSITE" id="PS50958"/>
    </source>
</evidence>
<dbReference type="GO" id="GO:0003723">
    <property type="term" value="F:RNA binding"/>
    <property type="evidence" value="ECO:0007669"/>
    <property type="project" value="UniProtKB-UniRule"/>
</dbReference>
<feature type="signal peptide" evidence="17">
    <location>
        <begin position="1"/>
        <end position="19"/>
    </location>
</feature>
<keyword evidence="15" id="KW-0456">Lyase</keyword>
<dbReference type="GO" id="GO:0046872">
    <property type="term" value="F:metal ion binding"/>
    <property type="evidence" value="ECO:0007669"/>
    <property type="project" value="UniProtKB-UniRule"/>
</dbReference>
<dbReference type="SUPFAM" id="SSF90188">
    <property type="entry name" value="Somatomedin B domain"/>
    <property type="match status" value="2"/>
</dbReference>
<comment type="catalytic activity">
    <reaction evidence="16">
        <text>ribonucleotidyl-uridine-RNA = a 5'-end dephospho-uridine-RNA + a 3'-end 2',3'-cyclophospho-ribonucleotide-RNA</text>
        <dbReference type="Rhea" id="RHEA:67792"/>
        <dbReference type="Rhea" id="RHEA-COMP:10464"/>
        <dbReference type="Rhea" id="RHEA-COMP:17354"/>
        <dbReference type="Rhea" id="RHEA-COMP:17356"/>
        <dbReference type="ChEBI" id="CHEBI:83064"/>
        <dbReference type="ChEBI" id="CHEBI:173117"/>
        <dbReference type="ChEBI" id="CHEBI:173224"/>
    </reaction>
    <physiologicalReaction direction="left-to-right" evidence="16">
        <dbReference type="Rhea" id="RHEA:67793"/>
    </physiologicalReaction>
</comment>
<keyword evidence="12 17" id="KW-0694">RNA-binding</keyword>